<reference evidence="3" key="1">
    <citation type="submission" date="2018-05" db="EMBL/GenBank/DDBJ databases">
        <authorList>
            <person name="Li Y."/>
        </authorList>
    </citation>
    <scope>NUCLEOTIDE SEQUENCE [LARGE SCALE GENOMIC DNA]</scope>
    <source>
        <strain evidence="3">3d-2-2</strain>
    </source>
</reference>
<accession>A0A2V1K150</accession>
<keyword evidence="3" id="KW-1185">Reference proteome</keyword>
<dbReference type="AlphaFoldDB" id="A0A2V1K150"/>
<dbReference type="EMBL" id="QETA01000002">
    <property type="protein sequence ID" value="PWF24168.1"/>
    <property type="molecule type" value="Genomic_DNA"/>
</dbReference>
<name>A0A2V1K150_9BURK</name>
<keyword evidence="1" id="KW-0472">Membrane</keyword>
<keyword evidence="1" id="KW-0812">Transmembrane</keyword>
<sequence length="145" mass="16087">MALAALSLALLFLLSMMLLSRDLSVMTSWLVLLAGVSVATAACCHAWRGRITAIAAAPGAPWQFRTARTGWCCGRALGFARGAGWLRVRVLPCNDGTSAFAPTGRPFWFTLWRDSMPAPDWRRLQLIAMWQGQRSMVDVRQQEYV</sequence>
<protein>
    <submittedName>
        <fullName evidence="2">Uncharacterized protein</fullName>
    </submittedName>
</protein>
<proteinExistence type="predicted"/>
<comment type="caution">
    <text evidence="2">The sequence shown here is derived from an EMBL/GenBank/DDBJ whole genome shotgun (WGS) entry which is preliminary data.</text>
</comment>
<evidence type="ECO:0000313" key="3">
    <source>
        <dbReference type="Proteomes" id="UP000245212"/>
    </source>
</evidence>
<feature type="transmembrane region" description="Helical" evidence="1">
    <location>
        <begin position="30"/>
        <end position="47"/>
    </location>
</feature>
<gene>
    <name evidence="2" type="ORF">DD235_07700</name>
</gene>
<evidence type="ECO:0000256" key="1">
    <source>
        <dbReference type="SAM" id="Phobius"/>
    </source>
</evidence>
<dbReference type="Proteomes" id="UP000245212">
    <property type="component" value="Unassembled WGS sequence"/>
</dbReference>
<evidence type="ECO:0000313" key="2">
    <source>
        <dbReference type="EMBL" id="PWF24168.1"/>
    </source>
</evidence>
<organism evidence="2 3">
    <name type="scientific">Corticimicrobacter populi</name>
    <dbReference type="NCBI Taxonomy" id="2175229"/>
    <lineage>
        <taxon>Bacteria</taxon>
        <taxon>Pseudomonadati</taxon>
        <taxon>Pseudomonadota</taxon>
        <taxon>Betaproteobacteria</taxon>
        <taxon>Burkholderiales</taxon>
        <taxon>Alcaligenaceae</taxon>
        <taxon>Corticimicrobacter</taxon>
    </lineage>
</organism>
<keyword evidence="1" id="KW-1133">Transmembrane helix</keyword>